<comment type="caution">
    <text evidence="4">The sequence shown here is derived from an EMBL/GenBank/DDBJ whole genome shotgun (WGS) entry which is preliminary data.</text>
</comment>
<feature type="domain" description="Piwi" evidence="3">
    <location>
        <begin position="613"/>
        <end position="927"/>
    </location>
</feature>
<dbReference type="OrthoDB" id="10252740at2759"/>
<dbReference type="PROSITE" id="PS50821">
    <property type="entry name" value="PAZ"/>
    <property type="match status" value="1"/>
</dbReference>
<feature type="compositionally biased region" description="Gly residues" evidence="1">
    <location>
        <begin position="1"/>
        <end position="20"/>
    </location>
</feature>
<dbReference type="SUPFAM" id="SSF53098">
    <property type="entry name" value="Ribonuclease H-like"/>
    <property type="match status" value="1"/>
</dbReference>
<dbReference type="InterPro" id="IPR032474">
    <property type="entry name" value="Argonaute_N"/>
</dbReference>
<dbReference type="GO" id="GO:0003723">
    <property type="term" value="F:RNA binding"/>
    <property type="evidence" value="ECO:0007669"/>
    <property type="project" value="InterPro"/>
</dbReference>
<evidence type="ECO:0000256" key="1">
    <source>
        <dbReference type="SAM" id="MobiDB-lite"/>
    </source>
</evidence>
<dbReference type="Pfam" id="PF16486">
    <property type="entry name" value="ArgoN"/>
    <property type="match status" value="1"/>
</dbReference>
<feature type="region of interest" description="Disordered" evidence="1">
    <location>
        <begin position="1"/>
        <end position="88"/>
    </location>
</feature>
<dbReference type="InterPro" id="IPR032472">
    <property type="entry name" value="ArgoL2"/>
</dbReference>
<name>A0A8H5BYF5_9AGAR</name>
<evidence type="ECO:0000259" key="2">
    <source>
        <dbReference type="PROSITE" id="PS50821"/>
    </source>
</evidence>
<reference evidence="4 5" key="1">
    <citation type="journal article" date="2020" name="ISME J.">
        <title>Uncovering the hidden diversity of litter-decomposition mechanisms in mushroom-forming fungi.</title>
        <authorList>
            <person name="Floudas D."/>
            <person name="Bentzer J."/>
            <person name="Ahren D."/>
            <person name="Johansson T."/>
            <person name="Persson P."/>
            <person name="Tunlid A."/>
        </authorList>
    </citation>
    <scope>NUCLEOTIDE SEQUENCE [LARGE SCALE GENOMIC DNA]</scope>
    <source>
        <strain evidence="4 5">CBS 175.51</strain>
    </source>
</reference>
<dbReference type="SMART" id="SM01163">
    <property type="entry name" value="DUF1785"/>
    <property type="match status" value="1"/>
</dbReference>
<dbReference type="Gene3D" id="3.30.420.10">
    <property type="entry name" value="Ribonuclease H-like superfamily/Ribonuclease H"/>
    <property type="match status" value="1"/>
</dbReference>
<dbReference type="InterPro" id="IPR003165">
    <property type="entry name" value="Piwi"/>
</dbReference>
<dbReference type="Pfam" id="PF02171">
    <property type="entry name" value="Piwi"/>
    <property type="match status" value="1"/>
</dbReference>
<dbReference type="InterPro" id="IPR012337">
    <property type="entry name" value="RNaseH-like_sf"/>
</dbReference>
<dbReference type="Pfam" id="PF02170">
    <property type="entry name" value="PAZ"/>
    <property type="match status" value="1"/>
</dbReference>
<gene>
    <name evidence="4" type="ORF">D9611_008942</name>
</gene>
<dbReference type="SUPFAM" id="SSF101690">
    <property type="entry name" value="PAZ domain"/>
    <property type="match status" value="1"/>
</dbReference>
<evidence type="ECO:0000313" key="5">
    <source>
        <dbReference type="Proteomes" id="UP000541558"/>
    </source>
</evidence>
<dbReference type="InterPro" id="IPR036397">
    <property type="entry name" value="RNaseH_sf"/>
</dbReference>
<dbReference type="SMART" id="SM00950">
    <property type="entry name" value="Piwi"/>
    <property type="match status" value="1"/>
</dbReference>
<dbReference type="PROSITE" id="PS50822">
    <property type="entry name" value="PIWI"/>
    <property type="match status" value="1"/>
</dbReference>
<protein>
    <submittedName>
        <fullName evidence="4">Uncharacterized protein</fullName>
    </submittedName>
</protein>
<dbReference type="Pfam" id="PF16488">
    <property type="entry name" value="ArgoL2"/>
    <property type="match status" value="1"/>
</dbReference>
<dbReference type="Gene3D" id="3.40.50.2300">
    <property type="match status" value="1"/>
</dbReference>
<dbReference type="PANTHER" id="PTHR22891">
    <property type="entry name" value="EUKARYOTIC TRANSLATION INITIATION FACTOR 2C"/>
    <property type="match status" value="1"/>
</dbReference>
<dbReference type="CDD" id="cd04657">
    <property type="entry name" value="Piwi_ago-like"/>
    <property type="match status" value="1"/>
</dbReference>
<dbReference type="Pfam" id="PF08699">
    <property type="entry name" value="ArgoL1"/>
    <property type="match status" value="1"/>
</dbReference>
<sequence length="985" mass="108511">MSNRGTGAGGRGGPGRGGRGPHGDRGGPPPQRGRGGGFDRGGGPPRGGPGGGGRGYDNRGPPGGGGGRGGFGGPVIFNEGAPAQLPPRLNDSTQQALIASFKNLPVTPERPLRPGYGTRGTPVTLRANFFAVRLPKGPVYRYTVGITPKKGLGDRKARIFQLLERNPLCQPHLPYIAHDKSERLVSARKLPDPLDIQLRYTDFDGVAVTADSPTYVVSIKFLDELKAQDMTRRDYDPLPLVSSLNLVLQQHAQRNGVRVGNSRFFFPSSNATPKIQFRPDLYLKQGFFVSLRPGFKQLMVNVNACMTAFVEPGNLADRLLQFSESSRGSLPTLSKAMIRSIKVRTLHLHHRKKLNAIGTTTARNTFFDCQEFGGKTSVEQFFKKKYKITLKHPTDLPVVDLGNGKNRQWIPAELCEILDGCAYRDKVDIVKIASVRPRVAGEAITQTGFPVLGLSPPAPQLLASGFDVAVDTEMAVVPGRELPPPSVQYRGNPIRANNGSWNIVDLKFRVGGVAQAWWVLVLKEEWPPNRGPPPFVIRDNQDQRLKELVMGFKAKLQSAGVNIPNGLPKLLPIVTMPREFDDPGRLRALTIIRNGLKSTLDECEQRKEPRPGFMLVLLEKRDNYIYPGIKRIGDVELGIMTLHMQLPKVLGDSEHGNKRDQYLSNVALKVNTKLGGINHLLEDNAMKWLRKKKTIMVGIDVTHPGPGSKDGSPSIAAVVASTDDNFVQFPASLRIQKGKEEMVEGLSEMLVERLLLYERKNKVLPSRMFVYRDGVSEGQFDIVIESELPAMLLAFKKLSTPARGSKPYRPTLSIIICGKRHHAKFFATSSQYADKNGNTRPGTIVDKGVTGVFDFDFYLQAHAGLQGFVKSTHYTVVYDENSLTADEIQQGTHDTSYLYARATKAVSLIPAAYYADLACERGRCYLNDFLASDAATTAGGQGPLPKGLLDRKAEKEERERRVFEAAEKAWGQGLHDNVKERMFYI</sequence>
<dbReference type="EMBL" id="JAACJK010000112">
    <property type="protein sequence ID" value="KAF5331834.1"/>
    <property type="molecule type" value="Genomic_DNA"/>
</dbReference>
<evidence type="ECO:0000313" key="4">
    <source>
        <dbReference type="EMBL" id="KAF5331834.1"/>
    </source>
</evidence>
<dbReference type="AlphaFoldDB" id="A0A8H5BYF5"/>
<accession>A0A8H5BYF5</accession>
<dbReference type="InterPro" id="IPR045246">
    <property type="entry name" value="Piwi_ago-like"/>
</dbReference>
<dbReference type="InterPro" id="IPR003100">
    <property type="entry name" value="PAZ_dom"/>
</dbReference>
<organism evidence="4 5">
    <name type="scientific">Ephemerocybe angulata</name>
    <dbReference type="NCBI Taxonomy" id="980116"/>
    <lineage>
        <taxon>Eukaryota</taxon>
        <taxon>Fungi</taxon>
        <taxon>Dikarya</taxon>
        <taxon>Basidiomycota</taxon>
        <taxon>Agaricomycotina</taxon>
        <taxon>Agaricomycetes</taxon>
        <taxon>Agaricomycetidae</taxon>
        <taxon>Agaricales</taxon>
        <taxon>Agaricineae</taxon>
        <taxon>Psathyrellaceae</taxon>
        <taxon>Ephemerocybe</taxon>
    </lineage>
</organism>
<dbReference type="CDD" id="cd02846">
    <property type="entry name" value="PAZ_argonaute_like"/>
    <property type="match status" value="1"/>
</dbReference>
<keyword evidence="5" id="KW-1185">Reference proteome</keyword>
<dbReference type="Proteomes" id="UP000541558">
    <property type="component" value="Unassembled WGS sequence"/>
</dbReference>
<dbReference type="InterPro" id="IPR036085">
    <property type="entry name" value="PAZ_dom_sf"/>
</dbReference>
<dbReference type="Gene3D" id="2.170.260.10">
    <property type="entry name" value="paz domain"/>
    <property type="match status" value="1"/>
</dbReference>
<evidence type="ECO:0000259" key="3">
    <source>
        <dbReference type="PROSITE" id="PS50822"/>
    </source>
</evidence>
<dbReference type="InterPro" id="IPR014811">
    <property type="entry name" value="ArgoL1"/>
</dbReference>
<proteinExistence type="predicted"/>
<feature type="compositionally biased region" description="Gly residues" evidence="1">
    <location>
        <begin position="33"/>
        <end position="73"/>
    </location>
</feature>
<feature type="domain" description="PAZ" evidence="2">
    <location>
        <begin position="318"/>
        <end position="419"/>
    </location>
</feature>